<keyword evidence="2" id="KW-0813">Transport</keyword>
<dbReference type="InterPro" id="IPR003439">
    <property type="entry name" value="ABC_transporter-like_ATP-bd"/>
</dbReference>
<keyword evidence="3" id="KW-0547">Nucleotide-binding</keyword>
<dbReference type="PANTHER" id="PTHR24220:SF86">
    <property type="entry name" value="ABC TRANSPORTER ABCH.1"/>
    <property type="match status" value="1"/>
</dbReference>
<dbReference type="InterPro" id="IPR027417">
    <property type="entry name" value="P-loop_NTPase"/>
</dbReference>
<sequence>MTGAVVSLYGIHRTFRMGDVSVPVLHDVSLDIGEGECVAVIGPSGSGKSSLMNLVGLLDRPDSGQVLIEGIETGRLTPDRRAMLRNRRIGFVFQSYNLLSRHTALANVQLPLLYAGVGRSERRRRGEQALEAVGLAHRAGHLPSRLSGGEQQRVAIARALVTDPGILLADEPTGALDSRTGSEIIGLFHGLNRAGRTILLITHDPGVAAQCGRVVRLLDGRIVSDCQQAVRGLRERRA</sequence>
<organism evidence="6 7">
    <name type="scientific">Methylobacterium persicinum</name>
    <dbReference type="NCBI Taxonomy" id="374426"/>
    <lineage>
        <taxon>Bacteria</taxon>
        <taxon>Pseudomonadati</taxon>
        <taxon>Pseudomonadota</taxon>
        <taxon>Alphaproteobacteria</taxon>
        <taxon>Hyphomicrobiales</taxon>
        <taxon>Methylobacteriaceae</taxon>
        <taxon>Methylobacterium</taxon>
    </lineage>
</organism>
<comment type="caution">
    <text evidence="6">The sequence shown here is derived from an EMBL/GenBank/DDBJ whole genome shotgun (WGS) entry which is preliminary data.</text>
</comment>
<dbReference type="PANTHER" id="PTHR24220">
    <property type="entry name" value="IMPORT ATP-BINDING PROTEIN"/>
    <property type="match status" value="1"/>
</dbReference>
<dbReference type="InterPro" id="IPR015854">
    <property type="entry name" value="ABC_transpr_LolD-like"/>
</dbReference>
<reference evidence="6 7" key="1">
    <citation type="submission" date="2023-07" db="EMBL/GenBank/DDBJ databases">
        <title>Genomic Encyclopedia of Type Strains, Phase IV (KMG-IV): sequencing the most valuable type-strain genomes for metagenomic binning, comparative biology and taxonomic classification.</title>
        <authorList>
            <person name="Goeker M."/>
        </authorList>
    </citation>
    <scope>NUCLEOTIDE SEQUENCE [LARGE SCALE GENOMIC DNA]</scope>
    <source>
        <strain evidence="6 7">DSM 19562</strain>
    </source>
</reference>
<dbReference type="InterPro" id="IPR003593">
    <property type="entry name" value="AAA+_ATPase"/>
</dbReference>
<evidence type="ECO:0000256" key="2">
    <source>
        <dbReference type="ARBA" id="ARBA00022448"/>
    </source>
</evidence>
<evidence type="ECO:0000256" key="4">
    <source>
        <dbReference type="ARBA" id="ARBA00022840"/>
    </source>
</evidence>
<evidence type="ECO:0000313" key="6">
    <source>
        <dbReference type="EMBL" id="MDQ0443674.1"/>
    </source>
</evidence>
<dbReference type="PROSITE" id="PS50893">
    <property type="entry name" value="ABC_TRANSPORTER_2"/>
    <property type="match status" value="1"/>
</dbReference>
<evidence type="ECO:0000256" key="1">
    <source>
        <dbReference type="ARBA" id="ARBA00005417"/>
    </source>
</evidence>
<evidence type="ECO:0000259" key="5">
    <source>
        <dbReference type="PROSITE" id="PS50893"/>
    </source>
</evidence>
<comment type="similarity">
    <text evidence="1">Belongs to the ABC transporter superfamily.</text>
</comment>
<accession>A0ABU0HMX3</accession>
<dbReference type="Proteomes" id="UP001236369">
    <property type="component" value="Unassembled WGS sequence"/>
</dbReference>
<dbReference type="EMBL" id="JAUSVV010000007">
    <property type="protein sequence ID" value="MDQ0443674.1"/>
    <property type="molecule type" value="Genomic_DNA"/>
</dbReference>
<dbReference type="SUPFAM" id="SSF52540">
    <property type="entry name" value="P-loop containing nucleoside triphosphate hydrolases"/>
    <property type="match status" value="1"/>
</dbReference>
<proteinExistence type="inferred from homology"/>
<keyword evidence="7" id="KW-1185">Reference proteome</keyword>
<dbReference type="PROSITE" id="PS00211">
    <property type="entry name" value="ABC_TRANSPORTER_1"/>
    <property type="match status" value="1"/>
</dbReference>
<dbReference type="SMART" id="SM00382">
    <property type="entry name" value="AAA"/>
    <property type="match status" value="1"/>
</dbReference>
<feature type="domain" description="ABC transporter" evidence="5">
    <location>
        <begin position="6"/>
        <end position="236"/>
    </location>
</feature>
<dbReference type="Pfam" id="PF00005">
    <property type="entry name" value="ABC_tran"/>
    <property type="match status" value="1"/>
</dbReference>
<keyword evidence="4 6" id="KW-0067">ATP-binding</keyword>
<dbReference type="CDD" id="cd03255">
    <property type="entry name" value="ABC_MJ0796_LolCDE_FtsE"/>
    <property type="match status" value="1"/>
</dbReference>
<name>A0ABU0HMX3_9HYPH</name>
<dbReference type="InterPro" id="IPR017871">
    <property type="entry name" value="ABC_transporter-like_CS"/>
</dbReference>
<evidence type="ECO:0000313" key="7">
    <source>
        <dbReference type="Proteomes" id="UP001236369"/>
    </source>
</evidence>
<dbReference type="GO" id="GO:0005524">
    <property type="term" value="F:ATP binding"/>
    <property type="evidence" value="ECO:0007669"/>
    <property type="project" value="UniProtKB-KW"/>
</dbReference>
<gene>
    <name evidence="6" type="ORF">QO016_003179</name>
</gene>
<evidence type="ECO:0000256" key="3">
    <source>
        <dbReference type="ARBA" id="ARBA00022741"/>
    </source>
</evidence>
<protein>
    <submittedName>
        <fullName evidence="6">ABC transport system ATP-binding protein</fullName>
    </submittedName>
</protein>
<dbReference type="InterPro" id="IPR017911">
    <property type="entry name" value="MacB-like_ATP-bd"/>
</dbReference>
<dbReference type="RefSeq" id="WP_238247631.1">
    <property type="nucleotide sequence ID" value="NZ_BPQX01000012.1"/>
</dbReference>
<dbReference type="Gene3D" id="3.40.50.300">
    <property type="entry name" value="P-loop containing nucleotide triphosphate hydrolases"/>
    <property type="match status" value="1"/>
</dbReference>